<evidence type="ECO:0000256" key="8">
    <source>
        <dbReference type="ARBA" id="ARBA00022968"/>
    </source>
</evidence>
<dbReference type="EMBL" id="WIND01000021">
    <property type="protein sequence ID" value="MSU91550.1"/>
    <property type="molecule type" value="Genomic_DNA"/>
</dbReference>
<keyword evidence="3" id="KW-0328">Glycosyltransferase</keyword>
<keyword evidence="12" id="KW-1015">Disulfide bond</keyword>
<evidence type="ECO:0000256" key="10">
    <source>
        <dbReference type="ARBA" id="ARBA00023034"/>
    </source>
</evidence>
<evidence type="ECO:0000256" key="12">
    <source>
        <dbReference type="ARBA" id="ARBA00023157"/>
    </source>
</evidence>
<evidence type="ECO:0000256" key="11">
    <source>
        <dbReference type="ARBA" id="ARBA00023136"/>
    </source>
</evidence>
<keyword evidence="6" id="KW-0479">Metal-binding</keyword>
<keyword evidence="5" id="KW-0812">Transmembrane</keyword>
<dbReference type="AlphaFoldDB" id="A0A6L5Z651"/>
<keyword evidence="8" id="KW-0735">Signal-anchor</keyword>
<dbReference type="InterPro" id="IPR045971">
    <property type="entry name" value="DUF5927"/>
</dbReference>
<dbReference type="PANTHER" id="PTHR46025">
    <property type="entry name" value="XYLOSYLTRANSFERASE OXT"/>
    <property type="match status" value="1"/>
</dbReference>
<keyword evidence="11" id="KW-0472">Membrane</keyword>
<dbReference type="RefSeq" id="WP_154448821.1">
    <property type="nucleotide sequence ID" value="NZ_WIND01000021.1"/>
</dbReference>
<evidence type="ECO:0000256" key="1">
    <source>
        <dbReference type="ARBA" id="ARBA00004323"/>
    </source>
</evidence>
<dbReference type="Pfam" id="PF19349">
    <property type="entry name" value="DUF5927"/>
    <property type="match status" value="1"/>
</dbReference>
<keyword evidence="4 16" id="KW-0808">Transferase</keyword>
<gene>
    <name evidence="16" type="ORF">GE300_18380</name>
</gene>
<dbReference type="GO" id="GO:0016020">
    <property type="term" value="C:membrane"/>
    <property type="evidence" value="ECO:0007669"/>
    <property type="project" value="InterPro"/>
</dbReference>
<evidence type="ECO:0000256" key="2">
    <source>
        <dbReference type="ARBA" id="ARBA00004648"/>
    </source>
</evidence>
<dbReference type="GO" id="GO:0046872">
    <property type="term" value="F:metal ion binding"/>
    <property type="evidence" value="ECO:0007669"/>
    <property type="project" value="UniProtKB-KW"/>
</dbReference>
<reference evidence="16 17" key="1">
    <citation type="submission" date="2019-10" db="EMBL/GenBank/DDBJ databases">
        <title>Cognatihalovulum marinum gen. nov. sp. nov., a new member of the family Rhodobacteraceae isolated from deep seawater of the Northwest Indian Ocean.</title>
        <authorList>
            <person name="Ruan C."/>
            <person name="Wang J."/>
            <person name="Zheng X."/>
            <person name="Song L."/>
            <person name="Zhu Y."/>
            <person name="Huang Y."/>
            <person name="Lu Z."/>
            <person name="Du W."/>
            <person name="Huang L."/>
            <person name="Dai X."/>
        </authorList>
    </citation>
    <scope>NUCLEOTIDE SEQUENCE [LARGE SCALE GENOMIC DNA]</scope>
    <source>
        <strain evidence="16 17">2CG4</strain>
    </source>
</reference>
<protein>
    <recommendedName>
        <fullName evidence="14">Peptide O-xylosyltransferase</fullName>
    </recommendedName>
</protein>
<dbReference type="Pfam" id="PF02485">
    <property type="entry name" value="Branch"/>
    <property type="match status" value="1"/>
</dbReference>
<evidence type="ECO:0000256" key="9">
    <source>
        <dbReference type="ARBA" id="ARBA00022989"/>
    </source>
</evidence>
<keyword evidence="10" id="KW-0333">Golgi apparatus</keyword>
<name>A0A6L5Z651_9RHOB</name>
<evidence type="ECO:0000256" key="14">
    <source>
        <dbReference type="ARBA" id="ARBA00042865"/>
    </source>
</evidence>
<dbReference type="PANTHER" id="PTHR46025:SF3">
    <property type="entry name" value="XYLOSYLTRANSFERASE OXT"/>
    <property type="match status" value="1"/>
</dbReference>
<dbReference type="GO" id="GO:0050650">
    <property type="term" value="P:chondroitin sulfate proteoglycan biosynthetic process"/>
    <property type="evidence" value="ECO:0007669"/>
    <property type="project" value="TreeGrafter"/>
</dbReference>
<organism evidence="16 17">
    <name type="scientific">Halovulum marinum</name>
    <dbReference type="NCBI Taxonomy" id="2662447"/>
    <lineage>
        <taxon>Bacteria</taxon>
        <taxon>Pseudomonadati</taxon>
        <taxon>Pseudomonadota</taxon>
        <taxon>Alphaproteobacteria</taxon>
        <taxon>Rhodobacterales</taxon>
        <taxon>Paracoccaceae</taxon>
        <taxon>Halovulum</taxon>
    </lineage>
</organism>
<evidence type="ECO:0000256" key="5">
    <source>
        <dbReference type="ARBA" id="ARBA00022692"/>
    </source>
</evidence>
<accession>A0A6L5Z651</accession>
<sequence length="563" mass="64211">MIGVVLLAHEQVRRTAQLALHMARHGCRVALHLDARVQRGDMQILNGLLLEHPNVVFVPRRRCHWGTFSLVDASLDAVRLLLDRWPGITHVCQLSGSCLPIKPVEALAEHLNRHQGVDFIESVPVAEDAWVVDGLSHERFSLYHPLPWRRYRWLFDRNVELQRLLRVKRPMPRGLEPRIGSQWWCLSRQTLQAIMTDPHLPEYCRFFRRTWIPDESFFQSLAGRHSHRITSAPLTFVRFDPQGKPYVFYDDHLELLLQAEGFFARKVWRGANRLYQTFLNPGLHELLPGVPDNSRLLRRFERARRLHVHGRPGLVGHGRHSGRRQAGQYETARPYVVIDGIERAFLHLRDELNALPGVVAHGRLFGPGPAEFADGAEVFTGNLSANPRIRDHKPAHFLSKLVWAERPRTQVMLHDFAANSVMNGFFLRDPHANILRLSDGWLLRLCDLWRADRAALARELPGCLTRERRVTQEFGAVAQPDRVVSVSLCEVLRGGVALSDRLTRHMPEPLRRAPVFSGARLPADFGPFLADLADAPGCPGAVAELAAEVTRYDRLTRALQRKT</sequence>
<comment type="subcellular location">
    <subcellularLocation>
        <location evidence="2">Endoplasmic reticulum membrane</location>
        <topology evidence="2">Single-pass type II membrane protein</topology>
    </subcellularLocation>
    <subcellularLocation>
        <location evidence="1">Golgi apparatus membrane</location>
        <topology evidence="1">Single-pass type II membrane protein</topology>
    </subcellularLocation>
</comment>
<keyword evidence="13" id="KW-0325">Glycoprotein</keyword>
<comment type="caution">
    <text evidence="16">The sequence shown here is derived from an EMBL/GenBank/DDBJ whole genome shotgun (WGS) entry which is preliminary data.</text>
</comment>
<evidence type="ECO:0000256" key="13">
    <source>
        <dbReference type="ARBA" id="ARBA00023180"/>
    </source>
</evidence>
<keyword evidence="17" id="KW-1185">Reference proteome</keyword>
<evidence type="ECO:0000256" key="3">
    <source>
        <dbReference type="ARBA" id="ARBA00022676"/>
    </source>
</evidence>
<dbReference type="Proteomes" id="UP000474957">
    <property type="component" value="Unassembled WGS sequence"/>
</dbReference>
<dbReference type="GO" id="GO:0015012">
    <property type="term" value="P:heparan sulfate proteoglycan biosynthetic process"/>
    <property type="evidence" value="ECO:0007669"/>
    <property type="project" value="TreeGrafter"/>
</dbReference>
<dbReference type="InterPro" id="IPR043538">
    <property type="entry name" value="XYLT"/>
</dbReference>
<keyword evidence="7" id="KW-0256">Endoplasmic reticulum</keyword>
<dbReference type="InterPro" id="IPR003406">
    <property type="entry name" value="Glyco_trans_14"/>
</dbReference>
<dbReference type="GO" id="GO:0030158">
    <property type="term" value="F:protein xylosyltransferase activity"/>
    <property type="evidence" value="ECO:0007669"/>
    <property type="project" value="InterPro"/>
</dbReference>
<evidence type="ECO:0000256" key="7">
    <source>
        <dbReference type="ARBA" id="ARBA00022824"/>
    </source>
</evidence>
<evidence type="ECO:0000259" key="15">
    <source>
        <dbReference type="Pfam" id="PF19349"/>
    </source>
</evidence>
<keyword evidence="9" id="KW-1133">Transmembrane helix</keyword>
<evidence type="ECO:0000313" key="17">
    <source>
        <dbReference type="Proteomes" id="UP000474957"/>
    </source>
</evidence>
<proteinExistence type="predicted"/>
<evidence type="ECO:0000256" key="6">
    <source>
        <dbReference type="ARBA" id="ARBA00022723"/>
    </source>
</evidence>
<feature type="domain" description="DUF5927" evidence="15">
    <location>
        <begin position="265"/>
        <end position="447"/>
    </location>
</feature>
<evidence type="ECO:0000256" key="4">
    <source>
        <dbReference type="ARBA" id="ARBA00022679"/>
    </source>
</evidence>
<evidence type="ECO:0000313" key="16">
    <source>
        <dbReference type="EMBL" id="MSU91550.1"/>
    </source>
</evidence>